<keyword evidence="1" id="KW-1133">Transmembrane helix</keyword>
<dbReference type="RefSeq" id="XP_068370121.1">
    <property type="nucleotide sequence ID" value="XM_068513739.1"/>
</dbReference>
<evidence type="ECO:0000256" key="1">
    <source>
        <dbReference type="SAM" id="Phobius"/>
    </source>
</evidence>
<reference evidence="2" key="1">
    <citation type="submission" date="2016-10" db="EMBL/GenBank/DDBJ databases">
        <authorList>
            <person name="Benchimol M."/>
            <person name="Almeida L.G."/>
            <person name="Vasconcelos A.T."/>
            <person name="Perreira-Neves A."/>
            <person name="Rosa I.A."/>
            <person name="Tasca T."/>
            <person name="Bogo M.R."/>
            <person name="de Souza W."/>
        </authorList>
    </citation>
    <scope>NUCLEOTIDE SEQUENCE [LARGE SCALE GENOMIC DNA]</scope>
    <source>
        <strain evidence="2">K</strain>
    </source>
</reference>
<name>A0A1J4L0E5_9EUKA</name>
<dbReference type="AlphaFoldDB" id="A0A1J4L0E5"/>
<gene>
    <name evidence="2" type="ORF">TRFO_41384</name>
</gene>
<protein>
    <recommendedName>
        <fullName evidence="4">Ubiquitin-like domain-containing protein</fullName>
    </recommendedName>
</protein>
<evidence type="ECO:0008006" key="4">
    <source>
        <dbReference type="Google" id="ProtNLM"/>
    </source>
</evidence>
<dbReference type="SUPFAM" id="SSF54236">
    <property type="entry name" value="Ubiquitin-like"/>
    <property type="match status" value="1"/>
</dbReference>
<keyword evidence="3" id="KW-1185">Reference proteome</keyword>
<keyword evidence="1" id="KW-0812">Transmembrane</keyword>
<dbReference type="Proteomes" id="UP000179807">
    <property type="component" value="Unassembled WGS sequence"/>
</dbReference>
<accession>A0A1J4L0E5</accession>
<proteinExistence type="predicted"/>
<comment type="caution">
    <text evidence="2">The sequence shown here is derived from an EMBL/GenBank/DDBJ whole genome shotgun (WGS) entry which is preliminary data.</text>
</comment>
<keyword evidence="1" id="KW-0472">Membrane</keyword>
<dbReference type="EMBL" id="MLAK01000050">
    <property type="protein sequence ID" value="OHT16985.1"/>
    <property type="molecule type" value="Genomic_DNA"/>
</dbReference>
<dbReference type="VEuPathDB" id="TrichDB:TRFO_41384"/>
<evidence type="ECO:0000313" key="2">
    <source>
        <dbReference type="EMBL" id="OHT16985.1"/>
    </source>
</evidence>
<sequence length="240" mass="28695">MHSFLFNNIFKYYNIFICFSGFILFFSSNRCYQKLFINRNFSIKFKDKFFCHFTIFSNFYQAEMNQAYTLLESDGNQYLTISFNYNGSQIDLVFDENDTIADAKRTVRKFFHAKKKKIVILQNGEKLDDTILLRQTSRNLTVDFFQKESKLKESQNSSSQENKIKPLNNTKKRRRSFFDRFRAKEDEPHFALSSYEKSLYSNVTSHELDKIKRYKPRRMTETDAIAKYLSYGRDLSKLSE</sequence>
<feature type="transmembrane region" description="Helical" evidence="1">
    <location>
        <begin position="12"/>
        <end position="32"/>
    </location>
</feature>
<evidence type="ECO:0000313" key="3">
    <source>
        <dbReference type="Proteomes" id="UP000179807"/>
    </source>
</evidence>
<dbReference type="InterPro" id="IPR029071">
    <property type="entry name" value="Ubiquitin-like_domsf"/>
</dbReference>
<dbReference type="GeneID" id="94848443"/>
<organism evidence="2 3">
    <name type="scientific">Tritrichomonas foetus</name>
    <dbReference type="NCBI Taxonomy" id="1144522"/>
    <lineage>
        <taxon>Eukaryota</taxon>
        <taxon>Metamonada</taxon>
        <taxon>Parabasalia</taxon>
        <taxon>Tritrichomonadida</taxon>
        <taxon>Tritrichomonadidae</taxon>
        <taxon>Tritrichomonas</taxon>
    </lineage>
</organism>